<dbReference type="InterPro" id="IPR051681">
    <property type="entry name" value="Ser/Thr_Kinases-Pseudokinases"/>
</dbReference>
<comment type="caution">
    <text evidence="10">The sequence shown here is derived from an EMBL/GenBank/DDBJ whole genome shotgun (WGS) entry which is preliminary data.</text>
</comment>
<dbReference type="PANTHER" id="PTHR44329:SF214">
    <property type="entry name" value="PROTEIN KINASE DOMAIN-CONTAINING PROTEIN"/>
    <property type="match status" value="1"/>
</dbReference>
<feature type="transmembrane region" description="Helical" evidence="8">
    <location>
        <begin position="511"/>
        <end position="535"/>
    </location>
</feature>
<feature type="domain" description="Protein kinase" evidence="9">
    <location>
        <begin position="644"/>
        <end position="1078"/>
    </location>
</feature>
<proteinExistence type="predicted"/>
<feature type="transmembrane region" description="Helical" evidence="8">
    <location>
        <begin position="209"/>
        <end position="230"/>
    </location>
</feature>
<evidence type="ECO:0000256" key="6">
    <source>
        <dbReference type="PROSITE-ProRule" id="PRU10141"/>
    </source>
</evidence>
<dbReference type="SUPFAM" id="SSF56112">
    <property type="entry name" value="Protein kinase-like (PK-like)"/>
    <property type="match status" value="1"/>
</dbReference>
<dbReference type="InterPro" id="IPR000719">
    <property type="entry name" value="Prot_kinase_dom"/>
</dbReference>
<dbReference type="GO" id="GO:0004674">
    <property type="term" value="F:protein serine/threonine kinase activity"/>
    <property type="evidence" value="ECO:0007669"/>
    <property type="project" value="UniProtKB-KW"/>
</dbReference>
<dbReference type="InterPro" id="IPR011009">
    <property type="entry name" value="Kinase-like_dom_sf"/>
</dbReference>
<dbReference type="PROSITE" id="PS50011">
    <property type="entry name" value="PROTEIN_KINASE_DOM"/>
    <property type="match status" value="1"/>
</dbReference>
<feature type="region of interest" description="Disordered" evidence="7">
    <location>
        <begin position="834"/>
        <end position="853"/>
    </location>
</feature>
<organism evidence="10 11">
    <name type="scientific">Pleodorina starrii</name>
    <dbReference type="NCBI Taxonomy" id="330485"/>
    <lineage>
        <taxon>Eukaryota</taxon>
        <taxon>Viridiplantae</taxon>
        <taxon>Chlorophyta</taxon>
        <taxon>core chlorophytes</taxon>
        <taxon>Chlorophyceae</taxon>
        <taxon>CS clade</taxon>
        <taxon>Chlamydomonadales</taxon>
        <taxon>Volvocaceae</taxon>
        <taxon>Pleodorina</taxon>
    </lineage>
</organism>
<evidence type="ECO:0000313" key="11">
    <source>
        <dbReference type="Proteomes" id="UP001165080"/>
    </source>
</evidence>
<dbReference type="InterPro" id="IPR017441">
    <property type="entry name" value="Protein_kinase_ATP_BS"/>
</dbReference>
<feature type="binding site" evidence="6">
    <location>
        <position position="678"/>
    </location>
    <ligand>
        <name>ATP</name>
        <dbReference type="ChEBI" id="CHEBI:30616"/>
    </ligand>
</feature>
<feature type="compositionally biased region" description="Gly residues" evidence="7">
    <location>
        <begin position="841"/>
        <end position="852"/>
    </location>
</feature>
<dbReference type="PANTHER" id="PTHR44329">
    <property type="entry name" value="SERINE/THREONINE-PROTEIN KINASE TNNI3K-RELATED"/>
    <property type="match status" value="1"/>
</dbReference>
<feature type="region of interest" description="Disordered" evidence="7">
    <location>
        <begin position="1102"/>
        <end position="1134"/>
    </location>
</feature>
<keyword evidence="3 6" id="KW-0547">Nucleotide-binding</keyword>
<evidence type="ECO:0000256" key="3">
    <source>
        <dbReference type="ARBA" id="ARBA00022741"/>
    </source>
</evidence>
<dbReference type="PRINTS" id="PR00109">
    <property type="entry name" value="TYRKINASE"/>
</dbReference>
<evidence type="ECO:0000256" key="4">
    <source>
        <dbReference type="ARBA" id="ARBA00022777"/>
    </source>
</evidence>
<feature type="compositionally biased region" description="Gly residues" evidence="7">
    <location>
        <begin position="590"/>
        <end position="614"/>
    </location>
</feature>
<dbReference type="PROSITE" id="PS00108">
    <property type="entry name" value="PROTEIN_KINASE_ST"/>
    <property type="match status" value="1"/>
</dbReference>
<dbReference type="Gene3D" id="3.30.200.20">
    <property type="entry name" value="Phosphorylase Kinase, domain 1"/>
    <property type="match status" value="1"/>
</dbReference>
<keyword evidence="2" id="KW-0808">Transferase</keyword>
<reference evidence="10 11" key="1">
    <citation type="journal article" date="2023" name="Commun. Biol.">
        <title>Reorganization of the ancestral sex-determining regions during the evolution of trioecy in Pleodorina starrii.</title>
        <authorList>
            <person name="Takahashi K."/>
            <person name="Suzuki S."/>
            <person name="Kawai-Toyooka H."/>
            <person name="Yamamoto K."/>
            <person name="Hamaji T."/>
            <person name="Ootsuki R."/>
            <person name="Yamaguchi H."/>
            <person name="Kawachi M."/>
            <person name="Higashiyama T."/>
            <person name="Nozaki H."/>
        </authorList>
    </citation>
    <scope>NUCLEOTIDE SEQUENCE [LARGE SCALE GENOMIC DNA]</scope>
    <source>
        <strain evidence="10 11">NIES-4479</strain>
    </source>
</reference>
<keyword evidence="8" id="KW-0472">Membrane</keyword>
<feature type="region of interest" description="Disordered" evidence="7">
    <location>
        <begin position="590"/>
        <end position="615"/>
    </location>
</feature>
<sequence length="1269" mass="130413">MAENGAAATSVSVPEWAVATSASHVGDTMMIPSGPGAAGTGAHSLETGSDSQRTCVSNPNSDHKGGRLSALRNVTTILPVDSASGVRPSPIQRVQADSDVEKGTVSQQGANTDVKSIKRAPNSGSPLGSRQLSFKSVVPDLPAWEAAAGIKSSALSDSTSTCCGRILNGGDETGGKAVPLCSKAWWQAAGHGVVLECKKIVEVVRLRPLVLAVYLAVLGLLMGLGLWAVIAASSAEERFRHDSATKYYPPQPSNLNAIYPNRWYLINKNFDKLAKDLIALTKAGSVRTVSAIPHGVIRTMYPLNGTTVEDDRNWGAIGKNWLNDSVNAAPVKLSLSSHNLTIIGPYKLVQGGIGIVGMQAIFVNASQNATFDIPPGPDGATGPTSSIPGMLDLTWQPSYKDMPKFWGLCTVLLSWDFLRDNVTYLQDLSTQGYDYVLTRPDKNNTNLAVDWSPSVDPPRPPGFNATAEGTRPLIYYNLPEALRDPVIVKVPLPNVEWTLYVCRTGGWVPSWRAPLIAMVVVLSLVLSLLVFAVLVSRVQQRMLLRDVVNAAGQLAATTRTLEEEKNRMQALLARHFDLIDLLEGGTGGVAGSLQPPGGGGGSGGADGGGSGDGGLRPRMDILRQKMLLTGTSLRREQLGEAEQVTVQELLGEGTFGKVYKGLWRGTEVAIKTIVLPAKMSGKEKREKMAVMEAAISSSLAHPNVVQTYTYHIRPLRDSSAPASVAPPSPVPLPAPASGAATTAAAAAAATTAASGDASGTRAAAGATTADALGRTQILADAGAIVMGSPDSSISTASVSIQNTPNNTPNPGDASGGAGGAGSAAAAPAAVPAPAALQSQGQGQGAAGAGPSGTGAVTVAATGARGVSMDQPAAATSGIHSYEVQLVLEFCDKGCLRDALNAGAFFSAEGLNYPAILETAADIAKAMLHLHLNDVLHSDLKATNVMLKSTGSDSGRGVIAKVADFGLSVRLDHTATHISHAFQGSLTHMAPEVMLQGHVSRAADVYAFGITMWEIFTGGLPYRGTPGALLGHQTSKEGRRPVFPVGTPAPYKELAERCWHADAAQRPPFSEILDLLTKLRSEIPGPTPLVQTTQPLHKKMEAALSLQQQQKQQQQQSQQQQQQHPAGAANGGTAGIIIGGGGGGGSFAGGSGVGNGMMPLHKIGGPAAILVGGRLVSLSSAMQSADSGSSGGRMLPGNSAAAGATLGGLGFPGVLETISEEAAGGGEGGSGKLPAVAVAAAGLATAVAGGGGSNGHDVNAGQGPSKLHVE</sequence>
<keyword evidence="5 6" id="KW-0067">ATP-binding</keyword>
<dbReference type="GO" id="GO:0005524">
    <property type="term" value="F:ATP binding"/>
    <property type="evidence" value="ECO:0007669"/>
    <property type="project" value="UniProtKB-UniRule"/>
</dbReference>
<evidence type="ECO:0000259" key="9">
    <source>
        <dbReference type="PROSITE" id="PS50011"/>
    </source>
</evidence>
<dbReference type="PROSITE" id="PS00107">
    <property type="entry name" value="PROTEIN_KINASE_ATP"/>
    <property type="match status" value="1"/>
</dbReference>
<evidence type="ECO:0000256" key="1">
    <source>
        <dbReference type="ARBA" id="ARBA00022527"/>
    </source>
</evidence>
<feature type="region of interest" description="Disordered" evidence="7">
    <location>
        <begin position="718"/>
        <end position="737"/>
    </location>
</feature>
<feature type="region of interest" description="Disordered" evidence="7">
    <location>
        <begin position="28"/>
        <end position="66"/>
    </location>
</feature>
<evidence type="ECO:0000256" key="2">
    <source>
        <dbReference type="ARBA" id="ARBA00022679"/>
    </source>
</evidence>
<dbReference type="SMART" id="SM00220">
    <property type="entry name" value="S_TKc"/>
    <property type="match status" value="1"/>
</dbReference>
<feature type="compositionally biased region" description="Polar residues" evidence="7">
    <location>
        <begin position="104"/>
        <end position="114"/>
    </location>
</feature>
<evidence type="ECO:0000256" key="5">
    <source>
        <dbReference type="ARBA" id="ARBA00022840"/>
    </source>
</evidence>
<evidence type="ECO:0000256" key="7">
    <source>
        <dbReference type="SAM" id="MobiDB-lite"/>
    </source>
</evidence>
<dbReference type="Gene3D" id="1.10.510.10">
    <property type="entry name" value="Transferase(Phosphotransferase) domain 1"/>
    <property type="match status" value="1"/>
</dbReference>
<feature type="compositionally biased region" description="Pro residues" evidence="7">
    <location>
        <begin position="724"/>
        <end position="734"/>
    </location>
</feature>
<feature type="region of interest" description="Disordered" evidence="7">
    <location>
        <begin position="793"/>
        <end position="824"/>
    </location>
</feature>
<dbReference type="Proteomes" id="UP001165080">
    <property type="component" value="Unassembled WGS sequence"/>
</dbReference>
<evidence type="ECO:0000313" key="10">
    <source>
        <dbReference type="EMBL" id="GLC58980.1"/>
    </source>
</evidence>
<accession>A0A9W6F7T2</accession>
<keyword evidence="8" id="KW-1133">Transmembrane helix</keyword>
<evidence type="ECO:0000256" key="8">
    <source>
        <dbReference type="SAM" id="Phobius"/>
    </source>
</evidence>
<keyword evidence="11" id="KW-1185">Reference proteome</keyword>
<dbReference type="EMBL" id="BRXU01000025">
    <property type="protein sequence ID" value="GLC58980.1"/>
    <property type="molecule type" value="Genomic_DNA"/>
</dbReference>
<keyword evidence="8" id="KW-0812">Transmembrane</keyword>
<keyword evidence="1" id="KW-0723">Serine/threonine-protein kinase</keyword>
<feature type="region of interest" description="Disordered" evidence="7">
    <location>
        <begin position="96"/>
        <end position="129"/>
    </location>
</feature>
<feature type="compositionally biased region" description="Polar residues" evidence="7">
    <location>
        <begin position="793"/>
        <end position="809"/>
    </location>
</feature>
<dbReference type="InterPro" id="IPR001245">
    <property type="entry name" value="Ser-Thr/Tyr_kinase_cat_dom"/>
</dbReference>
<dbReference type="AlphaFoldDB" id="A0A9W6F7T2"/>
<keyword evidence="4" id="KW-0418">Kinase</keyword>
<gene>
    <name evidence="10" type="primary">PLEST004477</name>
    <name evidence="10" type="ORF">PLESTB_001429200</name>
</gene>
<dbReference type="InterPro" id="IPR008271">
    <property type="entry name" value="Ser/Thr_kinase_AS"/>
</dbReference>
<dbReference type="Pfam" id="PF07714">
    <property type="entry name" value="PK_Tyr_Ser-Thr"/>
    <property type="match status" value="2"/>
</dbReference>
<name>A0A9W6F7T2_9CHLO</name>
<protein>
    <recommendedName>
        <fullName evidence="9">Protein kinase domain-containing protein</fullName>
    </recommendedName>
</protein>
<feature type="compositionally biased region" description="Low complexity" evidence="7">
    <location>
        <begin position="1106"/>
        <end position="1127"/>
    </location>
</feature>
<feature type="compositionally biased region" description="Polar residues" evidence="7">
    <location>
        <begin position="46"/>
        <end position="60"/>
    </location>
</feature>